<dbReference type="FunFam" id="2.120.10.30:FF:000042">
    <property type="entry name" value="Tyrosine-protein kinase receptor"/>
    <property type="match status" value="1"/>
</dbReference>
<dbReference type="InterPro" id="IPR013783">
    <property type="entry name" value="Ig-like_fold"/>
</dbReference>
<dbReference type="InterPro" id="IPR008266">
    <property type="entry name" value="Tyr_kinase_AS"/>
</dbReference>
<protein>
    <recommendedName>
        <fullName evidence="18">Tyrosine-protein kinase receptor</fullName>
        <ecNumber evidence="18">2.7.10.1</ecNumber>
    </recommendedName>
</protein>
<dbReference type="Gene3D" id="2.60.40.10">
    <property type="entry name" value="Immunoglobulins"/>
    <property type="match status" value="7"/>
</dbReference>
<keyword evidence="8 17" id="KW-0547">Nucleotide-binding</keyword>
<dbReference type="InterPro" id="IPR011009">
    <property type="entry name" value="Kinase-like_dom_sf"/>
</dbReference>
<dbReference type="FunFam" id="1.10.510.10:FF:000341">
    <property type="entry name" value="Tyrosine-protein kinase receptor"/>
    <property type="match status" value="1"/>
</dbReference>
<dbReference type="EC" id="2.7.10.1" evidence="18"/>
<dbReference type="FunFam" id="2.60.40.10:FF:000882">
    <property type="entry name" value="Tyrosine-protein kinase receptor"/>
    <property type="match status" value="1"/>
</dbReference>
<dbReference type="GO" id="GO:0032006">
    <property type="term" value="P:regulation of TOR signaling"/>
    <property type="evidence" value="ECO:0007669"/>
    <property type="project" value="TreeGrafter"/>
</dbReference>
<proteinExistence type="inferred from homology"/>
<evidence type="ECO:0000256" key="5">
    <source>
        <dbReference type="ARBA" id="ARBA00022692"/>
    </source>
</evidence>
<evidence type="ECO:0000256" key="6">
    <source>
        <dbReference type="ARBA" id="ARBA00022729"/>
    </source>
</evidence>
<evidence type="ECO:0000256" key="1">
    <source>
        <dbReference type="ARBA" id="ARBA00004251"/>
    </source>
</evidence>
<feature type="region of interest" description="Disordered" evidence="19">
    <location>
        <begin position="1758"/>
        <end position="1780"/>
    </location>
</feature>
<dbReference type="Pfam" id="PF07714">
    <property type="entry name" value="PK_Tyr_Ser-Thr"/>
    <property type="match status" value="1"/>
</dbReference>
<keyword evidence="4" id="KW-0808">Transferase</keyword>
<keyword evidence="7" id="KW-0677">Repeat</keyword>
<feature type="non-terminal residue" evidence="24">
    <location>
        <position position="1"/>
    </location>
</feature>
<feature type="transmembrane region" description="Helical" evidence="20">
    <location>
        <begin position="1877"/>
        <end position="1900"/>
    </location>
</feature>
<feature type="signal peptide" evidence="21">
    <location>
        <begin position="1"/>
        <end position="30"/>
    </location>
</feature>
<comment type="catalytic activity">
    <reaction evidence="16 18">
        <text>L-tyrosyl-[protein] + ATP = O-phospho-L-tyrosyl-[protein] + ADP + H(+)</text>
        <dbReference type="Rhea" id="RHEA:10596"/>
        <dbReference type="Rhea" id="RHEA-COMP:10136"/>
        <dbReference type="Rhea" id="RHEA-COMP:20101"/>
        <dbReference type="ChEBI" id="CHEBI:15378"/>
        <dbReference type="ChEBI" id="CHEBI:30616"/>
        <dbReference type="ChEBI" id="CHEBI:46858"/>
        <dbReference type="ChEBI" id="CHEBI:61978"/>
        <dbReference type="ChEBI" id="CHEBI:456216"/>
        <dbReference type="EC" id="2.7.10.1"/>
    </reaction>
</comment>
<dbReference type="SUPFAM" id="SSF49265">
    <property type="entry name" value="Fibronectin type III"/>
    <property type="match status" value="5"/>
</dbReference>
<dbReference type="InterPro" id="IPR001245">
    <property type="entry name" value="Ser-Thr/Tyr_kinase_cat_dom"/>
</dbReference>
<evidence type="ECO:0000256" key="13">
    <source>
        <dbReference type="ARBA" id="ARBA00023137"/>
    </source>
</evidence>
<keyword evidence="15" id="KW-0325">Glycoprotein</keyword>
<evidence type="ECO:0000256" key="14">
    <source>
        <dbReference type="ARBA" id="ARBA00023170"/>
    </source>
</evidence>
<evidence type="ECO:0000256" key="12">
    <source>
        <dbReference type="ARBA" id="ARBA00023136"/>
    </source>
</evidence>
<feature type="non-terminal residue" evidence="24">
    <location>
        <position position="2311"/>
    </location>
</feature>
<dbReference type="Proteomes" id="UP000614027">
    <property type="component" value="Unassembled WGS sequence"/>
</dbReference>
<dbReference type="InterPro" id="IPR003961">
    <property type="entry name" value="FN3_dom"/>
</dbReference>
<name>A0A851N315_9DEND</name>
<feature type="domain" description="Fibronectin type-III" evidence="23">
    <location>
        <begin position="575"/>
        <end position="675"/>
    </location>
</feature>
<dbReference type="FunFam" id="2.120.10.30:FF:000044">
    <property type="entry name" value="Tyrosine-protein kinase receptor"/>
    <property type="match status" value="1"/>
</dbReference>
<dbReference type="SUPFAM" id="SSF63825">
    <property type="entry name" value="YWTD domain"/>
    <property type="match status" value="3"/>
</dbReference>
<dbReference type="InterPro" id="IPR011042">
    <property type="entry name" value="6-blade_b-propeller_TolB-like"/>
</dbReference>
<dbReference type="SMART" id="SM00060">
    <property type="entry name" value="FN3"/>
    <property type="match status" value="9"/>
</dbReference>
<accession>A0A851N315</accession>
<feature type="binding site" evidence="17">
    <location>
        <position position="1998"/>
    </location>
    <ligand>
        <name>ATP</name>
        <dbReference type="ChEBI" id="CHEBI:30616"/>
    </ligand>
</feature>
<dbReference type="PROSITE" id="PS00239">
    <property type="entry name" value="RECEPTOR_TYR_KIN_II"/>
    <property type="match status" value="1"/>
</dbReference>
<dbReference type="FunFam" id="3.30.200.20:FF:000301">
    <property type="entry name" value="Tyrosine-protein kinase receptor"/>
    <property type="match status" value="1"/>
</dbReference>
<dbReference type="GO" id="GO:0004714">
    <property type="term" value="F:transmembrane receptor protein tyrosine kinase activity"/>
    <property type="evidence" value="ECO:0007669"/>
    <property type="project" value="UniProtKB-EC"/>
</dbReference>
<dbReference type="Gene3D" id="1.10.510.10">
    <property type="entry name" value="Transferase(Phosphotransferase) domain 1"/>
    <property type="match status" value="1"/>
</dbReference>
<dbReference type="GO" id="GO:0043235">
    <property type="term" value="C:receptor complex"/>
    <property type="evidence" value="ECO:0007669"/>
    <property type="project" value="TreeGrafter"/>
</dbReference>
<dbReference type="CDD" id="cd00063">
    <property type="entry name" value="FN3"/>
    <property type="match status" value="7"/>
</dbReference>
<evidence type="ECO:0000256" key="17">
    <source>
        <dbReference type="PROSITE-ProRule" id="PRU10141"/>
    </source>
</evidence>
<evidence type="ECO:0000256" key="20">
    <source>
        <dbReference type="SAM" id="Phobius"/>
    </source>
</evidence>
<dbReference type="InterPro" id="IPR050122">
    <property type="entry name" value="RTK"/>
</dbReference>
<keyword evidence="11 20" id="KW-1133">Transmembrane helix</keyword>
<evidence type="ECO:0000256" key="16">
    <source>
        <dbReference type="ARBA" id="ARBA00051243"/>
    </source>
</evidence>
<comment type="caution">
    <text evidence="24">The sequence shown here is derived from an EMBL/GenBank/DDBJ whole genome shotgun (WGS) entry which is preliminary data.</text>
</comment>
<keyword evidence="2" id="KW-1003">Cell membrane</keyword>
<sequence length="2311" mass="260308">MRNACMWVFPLSRHLIFCCLWISAVYSTFSRNCRNLCTSNLEGEHGITSLCNVSDITRACIQGCQFWNAAVQVSCPPKCNETYTRACETASCKFGCSRAEDAYGAEAQNYLSKPRAPFASTIGSHSVTLGWKPANISGVKYIIQWKFSQLPGDWRYTEVVSETSYTVKDLQAFTEYVFRVVWIITSQLQLHSPSSPSYRTHAFGAPATPPVIKDIQSSSPNTVEVSWSPPLFPNGLIIGYNLLLTSTNHELLRASRGHSFQFYSTFPNTTYRFSIVAVNEVGAGPSAEANITTAASKVKEKATWLFLSRKESLRKRYMEDFLAAAQCLPEDTIHHHITGISVNIHQQVVYFSEGNSIWMKGVANMADVSDLVLFYAGWGNITSISVDWLYHRIYFVMNEKIHVCHLENCTVAEDITPLYVTSPRKVIADPYNGYIFCLLEDGVYRANLPLFPGTASTASPVVRSSDLRAFVINFQSKRLIFFNKTEQAFVSGFLDGSEFHMLRSQVPFNDVESFAYEDDTFTVTDGSAVFHEEISPVGSSSFNEYIVDCNLAYPEYTSGFGNLIFYGASTQPFPLPSTPRLIMALFGLDQAVISWTAPERTIGTSISAWQEWSYDVKVSSQHPFEKEWVVSNISNTRLTVKDLSSFTMYEVSVRAVSPAGAGPWSESFRGTTLEEAEEDPYILAVGPEGLWKQRLDSYGPGELLYPHIRNVSDFEWYNNTLYWINSLGKVQTWSLNKRKGTPENSYVSDIRNARMLAFDWLGQCLYWTGKANTIYRKSLWGGHMDVVAHVVFPVKDLVVDSVNGYLYWATMYSVESTRLNGEEYLMLQEHLQFSGKQVIGLTLDLTHGFLYWLMQESLSLNLYRASLCKESCGNTTITEFAAWSTSEISQGALEYYSGRLFWINGLQFITTQEVNQSLSIPFSQPAQFTAFTLVHTSLKPLPGNFSFTPKVIPDAVPDSSFRIEGNFSSFHITWSPSTKVEWGVVFYCVGSKALQSLESERCLHPHNLTVPSYRVDWLEPFALFDFTVTPYTYWGRAPMTSVFLRAPEGVPSAPTNPRIYVLRNNLHESDEKVLVEFRWDRPERDNGVLTQFRVQYQLLDQSGIADAFSAWNTSRVKPTMMCFSVKDVLPSLTVRFQVQAFTSVGPGPLSEIAERNSLDLFPAPALITITASNLFLTDIDSNHTMWELSAKTHVKDICYTANDDKAYYVIEDSLFTLNIQNASKFQFFKDSCLHNVTAITVDWIARHLFLASKTRWNETQIFVIDLELKKKSLKSLNMQLGRSNSTVSSLLSYPLLSRLYWMEELGYGNHMFYYDILNNTVHLILGYELVEEKMMNYCTCNVAEAELGRPMSIDLSDSKNPQLLFIRGRDEIWTSDVDGCHCWRIIKIPSFQGKEIGSLTADKKFIYWSRETKEYTEIWLANKESTKLFLHKKENHVLKILAYSSATQLYPDKRCLIVLPDTEKPTILMTTNTSFTLGLPSVRPQQLCPGISQPTPTYLVFFRQIANNCMNSRYCLPALQQKKLEFQDPIAVLDNLQPFSSYAIQVVVKNYYSDEEVLPMGEYTVGTTLCGVPEAVNTIKTTVLSDTTINISWSEPLKPNGPLESIRYQISVNLLPPVPATPLRKSEFSNGMLAWSVSGLQPGTNNSFKVLAFHPDENWFSESISVIAKTFEAPPAPMNIVPGNTSFQLEWRAPLHVNKTSFWFELRKWSTKTDWFSPVSTTCTAGLVYTCNVTGTLPSTNYFVRVTVVYVTGLKSTSSSTSFKSTAGVPSKPGVPKRAEDSKNSVQWEKAYDNGSNLTYYLLESRKQSGNTSKVKSLWEVVYNGSCSSICTWKAKNLEGTFQFRVAAANVLGLGEYSDISKDIILHEDTVISTGTIIAITSVIGFVLSLAVVVLLCFVWHQRWKSGKKALPGQIVFIKEDKELAQLRGMAETVGLANACYAIRTLPSQAEIESLPSFPRDKLNLHKLLGSGAFGEVYEGTAVDILEDGSGESKVAVKTLKKGATDQEKSEFLKEAHLMSKFDHPHILKLLGVCLLNEPQYLILELMEGGDLLSYLRGARKQKLQSPLLTVTDLLDICLDVCKGCVYLEKMHFIHRDLAARNCLVSEKEYKSSSRIVKIGDFGLARDVYKNDYYRKRGEGLLPVRWMAPESLIDGVFTNHSDVWAFGVLVWETLTLGQQPYPGFSNTEVLHHVRSGGRLESPNNCPDNLCDLMTRCWSQEPHNRPTFSYIHDKLQEMRHCPLSFIHYLEEKETSGGVINRAFEDNDIPCSDSDSVLSATLMETRNQEGLNYLVLVKEGNQDHGNINSAELS</sequence>
<evidence type="ECO:0000256" key="11">
    <source>
        <dbReference type="ARBA" id="ARBA00022989"/>
    </source>
</evidence>
<dbReference type="InterPro" id="IPR002011">
    <property type="entry name" value="Tyr_kinase_rcpt_2_CS"/>
</dbReference>
<dbReference type="Gene3D" id="3.30.200.20">
    <property type="entry name" value="Phosphorylase Kinase, domain 1"/>
    <property type="match status" value="1"/>
</dbReference>
<dbReference type="InterPro" id="IPR000033">
    <property type="entry name" value="LDLR_classB_rpt"/>
</dbReference>
<dbReference type="InterPro" id="IPR000719">
    <property type="entry name" value="Prot_kinase_dom"/>
</dbReference>
<comment type="similarity">
    <text evidence="18">Belongs to the protein kinase superfamily. Tyr protein kinase family. Insulin receptor subfamily.</text>
</comment>
<evidence type="ECO:0000256" key="4">
    <source>
        <dbReference type="ARBA" id="ARBA00022679"/>
    </source>
</evidence>
<evidence type="ECO:0000256" key="10">
    <source>
        <dbReference type="ARBA" id="ARBA00022840"/>
    </source>
</evidence>
<dbReference type="GO" id="GO:0005524">
    <property type="term" value="F:ATP binding"/>
    <property type="evidence" value="ECO:0007669"/>
    <property type="project" value="UniProtKB-UniRule"/>
</dbReference>
<evidence type="ECO:0000256" key="9">
    <source>
        <dbReference type="ARBA" id="ARBA00022777"/>
    </source>
</evidence>
<evidence type="ECO:0000256" key="19">
    <source>
        <dbReference type="SAM" id="MobiDB-lite"/>
    </source>
</evidence>
<dbReference type="SMART" id="SM00219">
    <property type="entry name" value="TyrKc"/>
    <property type="match status" value="1"/>
</dbReference>
<dbReference type="FunFam" id="2.120.10.30:FF:000038">
    <property type="entry name" value="Tyrosine-protein kinase receptor"/>
    <property type="match status" value="1"/>
</dbReference>
<feature type="domain" description="Fibronectin type-III" evidence="23">
    <location>
        <begin position="113"/>
        <end position="206"/>
    </location>
</feature>
<dbReference type="GO" id="GO:0019903">
    <property type="term" value="F:protein phosphatase binding"/>
    <property type="evidence" value="ECO:0007669"/>
    <property type="project" value="UniProtKB-ARBA"/>
</dbReference>
<feature type="domain" description="Fibronectin type-III" evidence="23">
    <location>
        <begin position="956"/>
        <end position="1049"/>
    </location>
</feature>
<dbReference type="FunFam" id="2.60.40.10:FF:001018">
    <property type="entry name" value="Tyrosine-protein kinase receptor"/>
    <property type="match status" value="1"/>
</dbReference>
<evidence type="ECO:0000256" key="7">
    <source>
        <dbReference type="ARBA" id="ARBA00022737"/>
    </source>
</evidence>
<keyword evidence="13" id="KW-0829">Tyrosine-protein kinase</keyword>
<feature type="domain" description="Protein kinase" evidence="22">
    <location>
        <begin position="1963"/>
        <end position="2234"/>
    </location>
</feature>
<evidence type="ECO:0000313" key="24">
    <source>
        <dbReference type="EMBL" id="NXC34660.1"/>
    </source>
</evidence>
<reference evidence="24" key="1">
    <citation type="submission" date="2019-09" db="EMBL/GenBank/DDBJ databases">
        <title>Bird 10,000 Genomes (B10K) Project - Family phase.</title>
        <authorList>
            <person name="Zhang G."/>
        </authorList>
    </citation>
    <scope>NUCLEOTIDE SEQUENCE</scope>
    <source>
        <strain evidence="24">B10K-DU-001-09</strain>
        <tissue evidence="24">Muscle</tissue>
    </source>
</reference>
<gene>
    <name evidence="24" type="primary">Ros1</name>
    <name evidence="24" type="ORF">CAMPRO_R10907</name>
</gene>
<keyword evidence="9 24" id="KW-0418">Kinase</keyword>
<dbReference type="PROSITE" id="PS00109">
    <property type="entry name" value="PROTEIN_KINASE_TYR"/>
    <property type="match status" value="1"/>
</dbReference>
<keyword evidence="25" id="KW-1185">Reference proteome</keyword>
<evidence type="ECO:0000256" key="3">
    <source>
        <dbReference type="ARBA" id="ARBA00022553"/>
    </source>
</evidence>
<evidence type="ECO:0000256" key="8">
    <source>
        <dbReference type="ARBA" id="ARBA00022741"/>
    </source>
</evidence>
<dbReference type="Gene3D" id="2.120.10.30">
    <property type="entry name" value="TolB, C-terminal domain"/>
    <property type="match status" value="3"/>
</dbReference>
<dbReference type="InterPro" id="IPR036116">
    <property type="entry name" value="FN3_sf"/>
</dbReference>
<feature type="domain" description="Fibronectin type-III" evidence="23">
    <location>
        <begin position="1673"/>
        <end position="1769"/>
    </location>
</feature>
<evidence type="ECO:0000259" key="22">
    <source>
        <dbReference type="PROSITE" id="PS50011"/>
    </source>
</evidence>
<dbReference type="InterPro" id="IPR020635">
    <property type="entry name" value="Tyr_kinase_cat_dom"/>
</dbReference>
<organism evidence="24 25">
    <name type="scientific">Campylorhamphus procurvoides</name>
    <dbReference type="NCBI Taxonomy" id="190295"/>
    <lineage>
        <taxon>Eukaryota</taxon>
        <taxon>Metazoa</taxon>
        <taxon>Chordata</taxon>
        <taxon>Craniata</taxon>
        <taxon>Vertebrata</taxon>
        <taxon>Euteleostomi</taxon>
        <taxon>Archelosauria</taxon>
        <taxon>Archosauria</taxon>
        <taxon>Dinosauria</taxon>
        <taxon>Saurischia</taxon>
        <taxon>Theropoda</taxon>
        <taxon>Coelurosauria</taxon>
        <taxon>Aves</taxon>
        <taxon>Neognathae</taxon>
        <taxon>Neoaves</taxon>
        <taxon>Telluraves</taxon>
        <taxon>Australaves</taxon>
        <taxon>Passeriformes</taxon>
        <taxon>Dendrocolaptidae</taxon>
        <taxon>Campylorhamphus</taxon>
    </lineage>
</organism>
<dbReference type="GO" id="GO:0005886">
    <property type="term" value="C:plasma membrane"/>
    <property type="evidence" value="ECO:0007669"/>
    <property type="project" value="UniProtKB-SubCell"/>
</dbReference>
<evidence type="ECO:0000313" key="25">
    <source>
        <dbReference type="Proteomes" id="UP000614027"/>
    </source>
</evidence>
<keyword evidence="5 18" id="KW-0812">Transmembrane</keyword>
<dbReference type="CDD" id="cd05044">
    <property type="entry name" value="PTKc_c-ros"/>
    <property type="match status" value="1"/>
</dbReference>
<comment type="subcellular location">
    <subcellularLocation>
        <location evidence="1">Cell membrane</location>
        <topology evidence="1">Single-pass type I membrane protein</topology>
    </subcellularLocation>
</comment>
<dbReference type="PANTHER" id="PTHR24416">
    <property type="entry name" value="TYROSINE-PROTEIN KINASE RECEPTOR"/>
    <property type="match status" value="1"/>
</dbReference>
<dbReference type="EMBL" id="WBMV01007638">
    <property type="protein sequence ID" value="NXC34660.1"/>
    <property type="molecule type" value="Genomic_DNA"/>
</dbReference>
<evidence type="ECO:0000256" key="18">
    <source>
        <dbReference type="RuleBase" id="RU000312"/>
    </source>
</evidence>
<evidence type="ECO:0000256" key="2">
    <source>
        <dbReference type="ARBA" id="ARBA00022475"/>
    </source>
</evidence>
<keyword evidence="14 18" id="KW-0675">Receptor</keyword>
<dbReference type="Pfam" id="PF00041">
    <property type="entry name" value="fn3"/>
    <property type="match status" value="3"/>
</dbReference>
<feature type="domain" description="Fibronectin type-III" evidence="23">
    <location>
        <begin position="1053"/>
        <end position="1160"/>
    </location>
</feature>
<dbReference type="SMART" id="SM00135">
    <property type="entry name" value="LY"/>
    <property type="match status" value="4"/>
</dbReference>
<dbReference type="SUPFAM" id="SSF56112">
    <property type="entry name" value="Protein kinase-like (PK-like)"/>
    <property type="match status" value="1"/>
</dbReference>
<dbReference type="PRINTS" id="PR00109">
    <property type="entry name" value="TYRKINASE"/>
</dbReference>
<feature type="chain" id="PRO_5032704714" description="Tyrosine-protein kinase receptor" evidence="21">
    <location>
        <begin position="31"/>
        <end position="2311"/>
    </location>
</feature>
<dbReference type="FunFam" id="2.60.40.10:FF:000984">
    <property type="entry name" value="Tyrosine-protein kinase receptor"/>
    <property type="match status" value="1"/>
</dbReference>
<dbReference type="GO" id="GO:0007169">
    <property type="term" value="P:cell surface receptor protein tyrosine kinase signaling pathway"/>
    <property type="evidence" value="ECO:0007669"/>
    <property type="project" value="InterPro"/>
</dbReference>
<dbReference type="InterPro" id="IPR017441">
    <property type="entry name" value="Protein_kinase_ATP_BS"/>
</dbReference>
<dbReference type="PANTHER" id="PTHR24416:SF527">
    <property type="entry name" value="PROTO-ONCOGENE TYROSINE-PROTEIN KINASE ROS"/>
    <property type="match status" value="1"/>
</dbReference>
<evidence type="ECO:0000256" key="21">
    <source>
        <dbReference type="SAM" id="SignalP"/>
    </source>
</evidence>
<feature type="domain" description="Fibronectin type-III" evidence="23">
    <location>
        <begin position="1572"/>
        <end position="1671"/>
    </location>
</feature>
<evidence type="ECO:0000259" key="23">
    <source>
        <dbReference type="PROSITE" id="PS50853"/>
    </source>
</evidence>
<dbReference type="OrthoDB" id="65481at2759"/>
<keyword evidence="12 20" id="KW-0472">Membrane</keyword>
<dbReference type="PROSITE" id="PS00107">
    <property type="entry name" value="PROTEIN_KINASE_ATP"/>
    <property type="match status" value="1"/>
</dbReference>
<dbReference type="PROSITE" id="PS50853">
    <property type="entry name" value="FN3"/>
    <property type="match status" value="7"/>
</dbReference>
<feature type="domain" description="Fibronectin type-III" evidence="23">
    <location>
        <begin position="209"/>
        <end position="297"/>
    </location>
</feature>
<keyword evidence="3 18" id="KW-0597">Phosphoprotein</keyword>
<keyword evidence="6 21" id="KW-0732">Signal</keyword>
<keyword evidence="10 17" id="KW-0067">ATP-binding</keyword>
<evidence type="ECO:0000256" key="15">
    <source>
        <dbReference type="ARBA" id="ARBA00023180"/>
    </source>
</evidence>
<dbReference type="PROSITE" id="PS50011">
    <property type="entry name" value="PROTEIN_KINASE_DOM"/>
    <property type="match status" value="1"/>
</dbReference>